<reference evidence="2" key="1">
    <citation type="submission" date="2023-03" db="EMBL/GenBank/DDBJ databases">
        <title>Massive genome expansion in bonnet fungi (Mycena s.s.) driven by repeated elements and novel gene families across ecological guilds.</title>
        <authorList>
            <consortium name="Lawrence Berkeley National Laboratory"/>
            <person name="Harder C.B."/>
            <person name="Miyauchi S."/>
            <person name="Viragh M."/>
            <person name="Kuo A."/>
            <person name="Thoen E."/>
            <person name="Andreopoulos B."/>
            <person name="Lu D."/>
            <person name="Skrede I."/>
            <person name="Drula E."/>
            <person name="Henrissat B."/>
            <person name="Morin E."/>
            <person name="Kohler A."/>
            <person name="Barry K."/>
            <person name="LaButti K."/>
            <person name="Morin E."/>
            <person name="Salamov A."/>
            <person name="Lipzen A."/>
            <person name="Mereny Z."/>
            <person name="Hegedus B."/>
            <person name="Baldrian P."/>
            <person name="Stursova M."/>
            <person name="Weitz H."/>
            <person name="Taylor A."/>
            <person name="Grigoriev I.V."/>
            <person name="Nagy L.G."/>
            <person name="Martin F."/>
            <person name="Kauserud H."/>
        </authorList>
    </citation>
    <scope>NUCLEOTIDE SEQUENCE</scope>
    <source>
        <strain evidence="2">9284</strain>
    </source>
</reference>
<evidence type="ECO:0000259" key="1">
    <source>
        <dbReference type="Pfam" id="PF12937"/>
    </source>
</evidence>
<dbReference type="AlphaFoldDB" id="A0AAD7CGP1"/>
<accession>A0AAD7CGP1</accession>
<evidence type="ECO:0000313" key="2">
    <source>
        <dbReference type="EMBL" id="KAJ7647847.1"/>
    </source>
</evidence>
<feature type="domain" description="F-box" evidence="1">
    <location>
        <begin position="90"/>
        <end position="157"/>
    </location>
</feature>
<dbReference type="Gene3D" id="1.20.1280.50">
    <property type="match status" value="1"/>
</dbReference>
<dbReference type="EMBL" id="JARKIF010000002">
    <property type="protein sequence ID" value="KAJ7647847.1"/>
    <property type="molecule type" value="Genomic_DNA"/>
</dbReference>
<gene>
    <name evidence="2" type="ORF">FB45DRAFT_998768</name>
</gene>
<sequence>MTDCTCPFQRHLFPQCTQEKELRDLLRSNDSPSAFQVAHCRSISTSLPAELERYDDEILRLNAALFRAESERAAVQDYSRLCDAVMSPVRRLPAEILVDIFGYFTTALHWPWLEFPRSDSIEEEMRRVANVELLRVAQVCPRWHQLVMGTPSLWSCIELDLCQWTAPDSRLLLLLKTVLDRGESFPLDLGIVWGNRDATSRVLELLASYSTRWRHVAFMTWTSPLDEYSKLSAIAGNLPLLSSLAINTGWNDVEAITFFEGAPQLVDVRFNGLPAKLPKLPLEQLKNLGLGASGPEDLTHVAATATRLSREVAIAVFSSTWEETATIQAVPRVSNVHVLSVRVIGPFDAAPARSAMRDWMLHFTLPHLDHLWFDCSQYAGVPLPWPADHFLALAHRSSFSSHLTVLELDPVFITEAELLQVLDVLQSLDNLTISDHKRIPGAPTEYVLLTDALLRCLTWTPGPACLAPALSYLGCHTLLKFDDDVYRDFVLSRIGPGRNEDGPFEVELFWDSDNQRDLDSVFSCVERRFVSTGAIGYCYRNAGAFQGTLFLILTFPHGQRPPLSSRNGIGRIQHRAGDLCFCQLLFEKDETRPGPRLKFCQPPAGPLQSGDSSATYYRTPVPTTFACTQAEELKSNMYLKITQSFSDYIRGLCFERPERTLDDAVIAGAQFPPSFLDGVEEAIKHLHSLGYAHNDLNPHNIMISKAGDPILIDFDSSLPLGLKLTKGGTFEWEYEGGVSAKENDLWALAELREWIEGRREY</sequence>
<proteinExistence type="predicted"/>
<comment type="caution">
    <text evidence="2">The sequence shown here is derived from an EMBL/GenBank/DDBJ whole genome shotgun (WGS) entry which is preliminary data.</text>
</comment>
<keyword evidence="3" id="KW-1185">Reference proteome</keyword>
<evidence type="ECO:0000313" key="3">
    <source>
        <dbReference type="Proteomes" id="UP001221142"/>
    </source>
</evidence>
<dbReference type="SUPFAM" id="SSF56112">
    <property type="entry name" value="Protein kinase-like (PK-like)"/>
    <property type="match status" value="1"/>
</dbReference>
<dbReference type="InterPro" id="IPR001810">
    <property type="entry name" value="F-box_dom"/>
</dbReference>
<name>A0AAD7CGP1_9AGAR</name>
<dbReference type="Gene3D" id="1.10.510.10">
    <property type="entry name" value="Transferase(Phosphotransferase) domain 1"/>
    <property type="match status" value="1"/>
</dbReference>
<organism evidence="2 3">
    <name type="scientific">Roridomyces roridus</name>
    <dbReference type="NCBI Taxonomy" id="1738132"/>
    <lineage>
        <taxon>Eukaryota</taxon>
        <taxon>Fungi</taxon>
        <taxon>Dikarya</taxon>
        <taxon>Basidiomycota</taxon>
        <taxon>Agaricomycotina</taxon>
        <taxon>Agaricomycetes</taxon>
        <taxon>Agaricomycetidae</taxon>
        <taxon>Agaricales</taxon>
        <taxon>Marasmiineae</taxon>
        <taxon>Mycenaceae</taxon>
        <taxon>Roridomyces</taxon>
    </lineage>
</organism>
<dbReference type="Pfam" id="PF12937">
    <property type="entry name" value="F-box-like"/>
    <property type="match status" value="1"/>
</dbReference>
<protein>
    <recommendedName>
        <fullName evidence="1">F-box domain-containing protein</fullName>
    </recommendedName>
</protein>
<dbReference type="Proteomes" id="UP001221142">
    <property type="component" value="Unassembled WGS sequence"/>
</dbReference>
<dbReference type="InterPro" id="IPR011009">
    <property type="entry name" value="Kinase-like_dom_sf"/>
</dbReference>